<name>A0A9P8Q0K3_WICPI</name>
<dbReference type="AlphaFoldDB" id="A0A9P8Q0K3"/>
<dbReference type="EMBL" id="JAEUBG010004634">
    <property type="protein sequence ID" value="KAH3681012.1"/>
    <property type="molecule type" value="Genomic_DNA"/>
</dbReference>
<keyword evidence="2" id="KW-1185">Reference proteome</keyword>
<comment type="caution">
    <text evidence="1">The sequence shown here is derived from an EMBL/GenBank/DDBJ whole genome shotgun (WGS) entry which is preliminary data.</text>
</comment>
<evidence type="ECO:0000313" key="1">
    <source>
        <dbReference type="EMBL" id="KAH3681012.1"/>
    </source>
</evidence>
<sequence length="176" mass="18735">MALIWATMASTIFFGPEETILLESEPCSGICNNLLYSLSSAPPAFSMMACFTEPLGPKMSLKNLELTSNSTVMASDLSVVGILDLDFNPSVNGNSVDSLTGLTNDSGNSLAWDLDFLGVPVFDFVINQFLDLFFGLSNTSGWTSDDHVVGLVLEVDAHVVLGLQSLDVLTVSTDDG</sequence>
<organism evidence="1 2">
    <name type="scientific">Wickerhamomyces pijperi</name>
    <name type="common">Yeast</name>
    <name type="synonym">Pichia pijperi</name>
    <dbReference type="NCBI Taxonomy" id="599730"/>
    <lineage>
        <taxon>Eukaryota</taxon>
        <taxon>Fungi</taxon>
        <taxon>Dikarya</taxon>
        <taxon>Ascomycota</taxon>
        <taxon>Saccharomycotina</taxon>
        <taxon>Saccharomycetes</taxon>
        <taxon>Phaffomycetales</taxon>
        <taxon>Wickerhamomycetaceae</taxon>
        <taxon>Wickerhamomyces</taxon>
    </lineage>
</organism>
<protein>
    <submittedName>
        <fullName evidence="1">Uncharacterized protein</fullName>
    </submittedName>
</protein>
<reference evidence="1" key="1">
    <citation type="journal article" date="2021" name="Open Biol.">
        <title>Shared evolutionary footprints suggest mitochondrial oxidative damage underlies multiple complex I losses in fungi.</title>
        <authorList>
            <person name="Schikora-Tamarit M.A."/>
            <person name="Marcet-Houben M."/>
            <person name="Nosek J."/>
            <person name="Gabaldon T."/>
        </authorList>
    </citation>
    <scope>NUCLEOTIDE SEQUENCE</scope>
    <source>
        <strain evidence="1">CBS2887</strain>
    </source>
</reference>
<proteinExistence type="predicted"/>
<dbReference type="Proteomes" id="UP000774326">
    <property type="component" value="Unassembled WGS sequence"/>
</dbReference>
<accession>A0A9P8Q0K3</accession>
<reference evidence="1" key="2">
    <citation type="submission" date="2021-01" db="EMBL/GenBank/DDBJ databases">
        <authorList>
            <person name="Schikora-Tamarit M.A."/>
        </authorList>
    </citation>
    <scope>NUCLEOTIDE SEQUENCE</scope>
    <source>
        <strain evidence="1">CBS2887</strain>
    </source>
</reference>
<evidence type="ECO:0000313" key="2">
    <source>
        <dbReference type="Proteomes" id="UP000774326"/>
    </source>
</evidence>
<gene>
    <name evidence="1" type="ORF">WICPIJ_008020</name>
</gene>